<dbReference type="Pfam" id="PF00011">
    <property type="entry name" value="HSP20"/>
    <property type="match status" value="1"/>
</dbReference>
<dbReference type="Proteomes" id="UP000214688">
    <property type="component" value="Chromosome"/>
</dbReference>
<dbReference type="InterPro" id="IPR031107">
    <property type="entry name" value="Small_HSP"/>
</dbReference>
<sequence length="214" mass="24589">MYALTFSLPVGNYKKFTCLGSKTNKHILLRDVRWAHMVNQRDAWGGTAMKKNARSFSRWESHARQFFGNDFWEDILSVIPDGEEAAEVPLQSEQQAAHPARQRPAVDVYRLEGKLIVHVELPGLVNTDGIDLYVQNGELVVSGQLPRRFRREQTLLSERSTGEFRRTIALSEKVVEDGVQARYLNGLLEITLPIVQQRHEEPKKRISIQRDPRN</sequence>
<accession>A0A223D311</accession>
<name>A0A223D311_9BACL</name>
<dbReference type="CDD" id="cd06464">
    <property type="entry name" value="ACD_sHsps-like"/>
    <property type="match status" value="1"/>
</dbReference>
<evidence type="ECO:0000256" key="2">
    <source>
        <dbReference type="RuleBase" id="RU003616"/>
    </source>
</evidence>
<evidence type="ECO:0000259" key="3">
    <source>
        <dbReference type="PROSITE" id="PS01031"/>
    </source>
</evidence>
<dbReference type="InterPro" id="IPR002068">
    <property type="entry name" value="A-crystallin/Hsp20_dom"/>
</dbReference>
<proteinExistence type="inferred from homology"/>
<organism evidence="4 5">
    <name type="scientific">Tumebacillus algifaecis</name>
    <dbReference type="NCBI Taxonomy" id="1214604"/>
    <lineage>
        <taxon>Bacteria</taxon>
        <taxon>Bacillati</taxon>
        <taxon>Bacillota</taxon>
        <taxon>Bacilli</taxon>
        <taxon>Bacillales</taxon>
        <taxon>Alicyclobacillaceae</taxon>
        <taxon>Tumebacillus</taxon>
    </lineage>
</organism>
<dbReference type="PROSITE" id="PS01031">
    <property type="entry name" value="SHSP"/>
    <property type="match status" value="1"/>
</dbReference>
<dbReference type="Gene3D" id="2.60.40.790">
    <property type="match status" value="1"/>
</dbReference>
<dbReference type="SUPFAM" id="SSF49764">
    <property type="entry name" value="HSP20-like chaperones"/>
    <property type="match status" value="1"/>
</dbReference>
<comment type="similarity">
    <text evidence="1 2">Belongs to the small heat shock protein (HSP20) family.</text>
</comment>
<protein>
    <recommendedName>
        <fullName evidence="3">SHSP domain-containing protein</fullName>
    </recommendedName>
</protein>
<dbReference type="AlphaFoldDB" id="A0A223D311"/>
<dbReference type="InterPro" id="IPR008978">
    <property type="entry name" value="HSP20-like_chaperone"/>
</dbReference>
<gene>
    <name evidence="4" type="ORF">CIG75_14435</name>
</gene>
<dbReference type="EMBL" id="CP022657">
    <property type="protein sequence ID" value="ASS76039.1"/>
    <property type="molecule type" value="Genomic_DNA"/>
</dbReference>
<feature type="domain" description="SHSP" evidence="3">
    <location>
        <begin position="97"/>
        <end position="211"/>
    </location>
</feature>
<keyword evidence="5" id="KW-1185">Reference proteome</keyword>
<dbReference type="PANTHER" id="PTHR11527">
    <property type="entry name" value="HEAT-SHOCK PROTEIN 20 FAMILY MEMBER"/>
    <property type="match status" value="1"/>
</dbReference>
<evidence type="ECO:0000313" key="4">
    <source>
        <dbReference type="EMBL" id="ASS76039.1"/>
    </source>
</evidence>
<evidence type="ECO:0000256" key="1">
    <source>
        <dbReference type="PROSITE-ProRule" id="PRU00285"/>
    </source>
</evidence>
<reference evidence="4 5" key="1">
    <citation type="journal article" date="2015" name="Int. J. Syst. Evol. Microbiol.">
        <title>Tumebacillus algifaecis sp. nov., isolated from decomposing algal scum.</title>
        <authorList>
            <person name="Wu Y.F."/>
            <person name="Zhang B."/>
            <person name="Xing P."/>
            <person name="Wu Q.L."/>
            <person name="Liu S.J."/>
        </authorList>
    </citation>
    <scope>NUCLEOTIDE SEQUENCE [LARGE SCALE GENOMIC DNA]</scope>
    <source>
        <strain evidence="4 5">THMBR28</strain>
    </source>
</reference>
<dbReference type="KEGG" id="tab:CIG75_14435"/>
<evidence type="ECO:0000313" key="5">
    <source>
        <dbReference type="Proteomes" id="UP000214688"/>
    </source>
</evidence>